<keyword evidence="14" id="KW-0408">Iron</keyword>
<evidence type="ECO:0000256" key="18">
    <source>
        <dbReference type="SAM" id="MobiDB-lite"/>
    </source>
</evidence>
<feature type="transmembrane region" description="Helical" evidence="19">
    <location>
        <begin position="167"/>
        <end position="187"/>
    </location>
</feature>
<evidence type="ECO:0000313" key="22">
    <source>
        <dbReference type="Proteomes" id="UP000316196"/>
    </source>
</evidence>
<dbReference type="PROSITE" id="PS51002">
    <property type="entry name" value="CYTB_NTER"/>
    <property type="match status" value="1"/>
</dbReference>
<keyword evidence="10" id="KW-0479">Metal-binding</keyword>
<evidence type="ECO:0000256" key="8">
    <source>
        <dbReference type="ARBA" id="ARBA00022660"/>
    </source>
</evidence>
<keyword evidence="12" id="KW-0249">Electron transport</keyword>
<evidence type="ECO:0000256" key="15">
    <source>
        <dbReference type="ARBA" id="ARBA00023136"/>
    </source>
</evidence>
<feature type="transmembrane region" description="Helical" evidence="19">
    <location>
        <begin position="397"/>
        <end position="417"/>
    </location>
</feature>
<dbReference type="Proteomes" id="UP000316196">
    <property type="component" value="Unassembled WGS sequence"/>
</dbReference>
<evidence type="ECO:0000256" key="1">
    <source>
        <dbReference type="ARBA" id="ARBA00001971"/>
    </source>
</evidence>
<dbReference type="InterPro" id="IPR027387">
    <property type="entry name" value="Cytb/b6-like_sf"/>
</dbReference>
<dbReference type="Pfam" id="PF13631">
    <property type="entry name" value="Cytochrom_B_N_2"/>
    <property type="match status" value="1"/>
</dbReference>
<evidence type="ECO:0000256" key="4">
    <source>
        <dbReference type="ARBA" id="ARBA00016116"/>
    </source>
</evidence>
<sequence>MAKPTTRDASTRGVDTAPEQEASTAAKGPRPFAKLESPVTALDDRVGLAALGRKNLRKVFPDHWSFLLGEVALYSFIICLITGVFLTIWFRPSMAEITYDGSYQLLKGLHMSEAFASTLEISFDIKGGLLIRQLHHWGALLFVAAMFAHMMRVFFTGAFRKPRELNWLLGVGLISMGAVEGFAGYSLPDDLLSGTGLRFADGMIRSFPLIGTWAEFFVFGGEYPGELIISRLYMVHILLLPGLLLGLVAAHMALVVYHKHTQFPGPGRTEKNVVGYPMFPVYMAKAGGFFFIVSGVLVLMATFMQINPLWQYGPYNPAQVTAGSQPDFYMGAAEGGVRIMPPWETYWFGLTWSWNIFIPGVGILGALFTGMALYPFIERWVTGDKEEHHLLQLPHQAPTRTAIGVAAIAAYFCAQLGGANDLMATHFELSLNAITWFLRIMIFVSPIVAFLVTKRICVSLQRRDNELLTHGSPSGDMERLPDGGYFEHHVNLSDDEAFTLSQHREHVPVEASPSTDAHGVRTKGGVSKNRARWSRFFYETDALKPSAEEIAEGRAHTDHENAEHGHGELTNDDGGEHGDNRELSNR</sequence>
<keyword evidence="7" id="KW-0349">Heme</keyword>
<dbReference type="PANTHER" id="PTHR19271">
    <property type="entry name" value="CYTOCHROME B"/>
    <property type="match status" value="1"/>
</dbReference>
<dbReference type="OrthoDB" id="9804503at2"/>
<gene>
    <name evidence="21" type="ORF">FB460_0640</name>
</gene>
<feature type="region of interest" description="Disordered" evidence="18">
    <location>
        <begin position="1"/>
        <end position="31"/>
    </location>
</feature>
<keyword evidence="15 19" id="KW-0472">Membrane</keyword>
<keyword evidence="6" id="KW-1003">Cell membrane</keyword>
<name>A0A542ZRG6_9ACTN</name>
<evidence type="ECO:0000256" key="17">
    <source>
        <dbReference type="ARBA" id="ARBA00029568"/>
    </source>
</evidence>
<evidence type="ECO:0000256" key="14">
    <source>
        <dbReference type="ARBA" id="ARBA00023004"/>
    </source>
</evidence>
<dbReference type="EC" id="7.1.1.8" evidence="3"/>
<keyword evidence="13 19" id="KW-1133">Transmembrane helix</keyword>
<dbReference type="GO" id="GO:0016491">
    <property type="term" value="F:oxidoreductase activity"/>
    <property type="evidence" value="ECO:0007669"/>
    <property type="project" value="InterPro"/>
</dbReference>
<evidence type="ECO:0000256" key="19">
    <source>
        <dbReference type="SAM" id="Phobius"/>
    </source>
</evidence>
<organism evidence="21 22">
    <name type="scientific">Propioniferax innocua</name>
    <dbReference type="NCBI Taxonomy" id="1753"/>
    <lineage>
        <taxon>Bacteria</taxon>
        <taxon>Bacillati</taxon>
        <taxon>Actinomycetota</taxon>
        <taxon>Actinomycetes</taxon>
        <taxon>Propionibacteriales</taxon>
        <taxon>Propionibacteriaceae</taxon>
        <taxon>Propioniferax</taxon>
    </lineage>
</organism>
<feature type="transmembrane region" description="Helical" evidence="19">
    <location>
        <begin position="429"/>
        <end position="453"/>
    </location>
</feature>
<accession>A0A542ZRG6</accession>
<protein>
    <recommendedName>
        <fullName evidence="4">Cytochrome bc1 complex cytochrome b subunit</fullName>
        <ecNumber evidence="3">7.1.1.8</ecNumber>
    </recommendedName>
    <alternativeName>
        <fullName evidence="17">Cytochrome bc1 reductase complex subunit QcrB</fullName>
    </alternativeName>
</protein>
<feature type="region of interest" description="Disordered" evidence="18">
    <location>
        <begin position="547"/>
        <end position="586"/>
    </location>
</feature>
<evidence type="ECO:0000256" key="11">
    <source>
        <dbReference type="ARBA" id="ARBA00022967"/>
    </source>
</evidence>
<reference evidence="21 22" key="1">
    <citation type="submission" date="2019-06" db="EMBL/GenBank/DDBJ databases">
        <title>Sequencing the genomes of 1000 actinobacteria strains.</title>
        <authorList>
            <person name="Klenk H.-P."/>
        </authorList>
    </citation>
    <scope>NUCLEOTIDE SEQUENCE [LARGE SCALE GENOMIC DNA]</scope>
    <source>
        <strain evidence="21 22">DSM 8251</strain>
    </source>
</reference>
<feature type="transmembrane region" description="Helical" evidence="19">
    <location>
        <begin position="356"/>
        <end position="377"/>
    </location>
</feature>
<dbReference type="PANTHER" id="PTHR19271:SF16">
    <property type="entry name" value="CYTOCHROME B"/>
    <property type="match status" value="1"/>
</dbReference>
<feature type="compositionally biased region" description="Basic and acidic residues" evidence="18">
    <location>
        <begin position="551"/>
        <end position="586"/>
    </location>
</feature>
<feature type="compositionally biased region" description="Basic and acidic residues" evidence="18">
    <location>
        <begin position="1"/>
        <end position="10"/>
    </location>
</feature>
<evidence type="ECO:0000256" key="6">
    <source>
        <dbReference type="ARBA" id="ARBA00022475"/>
    </source>
</evidence>
<dbReference type="GO" id="GO:0046872">
    <property type="term" value="F:metal ion binding"/>
    <property type="evidence" value="ECO:0007669"/>
    <property type="project" value="UniProtKB-KW"/>
</dbReference>
<feature type="transmembrane region" description="Helical" evidence="19">
    <location>
        <begin position="279"/>
        <end position="306"/>
    </location>
</feature>
<keyword evidence="5" id="KW-0813">Transport</keyword>
<dbReference type="EMBL" id="VFOR01000001">
    <property type="protein sequence ID" value="TQL62849.1"/>
    <property type="molecule type" value="Genomic_DNA"/>
</dbReference>
<evidence type="ECO:0000259" key="20">
    <source>
        <dbReference type="PROSITE" id="PS51002"/>
    </source>
</evidence>
<proteinExistence type="predicted"/>
<evidence type="ECO:0000256" key="3">
    <source>
        <dbReference type="ARBA" id="ARBA00012951"/>
    </source>
</evidence>
<dbReference type="AlphaFoldDB" id="A0A542ZRG6"/>
<dbReference type="GO" id="GO:0005886">
    <property type="term" value="C:plasma membrane"/>
    <property type="evidence" value="ECO:0007669"/>
    <property type="project" value="UniProtKB-SubCell"/>
</dbReference>
<keyword evidence="9 19" id="KW-0812">Transmembrane</keyword>
<keyword evidence="22" id="KW-1185">Reference proteome</keyword>
<dbReference type="InterPro" id="IPR005797">
    <property type="entry name" value="Cyt_b/b6_N"/>
</dbReference>
<evidence type="ECO:0000256" key="16">
    <source>
        <dbReference type="ARBA" id="ARBA00029351"/>
    </source>
</evidence>
<feature type="transmembrane region" description="Helical" evidence="19">
    <location>
        <begin position="134"/>
        <end position="155"/>
    </location>
</feature>
<evidence type="ECO:0000256" key="10">
    <source>
        <dbReference type="ARBA" id="ARBA00022723"/>
    </source>
</evidence>
<dbReference type="FunFam" id="1.20.810.10:FF:000007">
    <property type="entry name" value="Ubiquinol-cytochrome C reductase B subunit"/>
    <property type="match status" value="1"/>
</dbReference>
<feature type="domain" description="Cytochrome b/b6 N-terminal region profile" evidence="20">
    <location>
        <begin position="38"/>
        <end position="264"/>
    </location>
</feature>
<feature type="transmembrane region" description="Helical" evidence="19">
    <location>
        <begin position="64"/>
        <end position="90"/>
    </location>
</feature>
<comment type="cofactor">
    <cofactor evidence="1">
        <name>heme</name>
        <dbReference type="ChEBI" id="CHEBI:30413"/>
    </cofactor>
</comment>
<comment type="subcellular location">
    <subcellularLocation>
        <location evidence="2">Cell membrane</location>
        <topology evidence="2">Multi-pass membrane protein</topology>
    </subcellularLocation>
</comment>
<evidence type="ECO:0000313" key="21">
    <source>
        <dbReference type="EMBL" id="TQL62849.1"/>
    </source>
</evidence>
<evidence type="ECO:0000256" key="5">
    <source>
        <dbReference type="ARBA" id="ARBA00022448"/>
    </source>
</evidence>
<dbReference type="SUPFAM" id="SSF81342">
    <property type="entry name" value="Transmembrane di-heme cytochromes"/>
    <property type="match status" value="1"/>
</dbReference>
<evidence type="ECO:0000256" key="9">
    <source>
        <dbReference type="ARBA" id="ARBA00022692"/>
    </source>
</evidence>
<comment type="caution">
    <text evidence="21">The sequence shown here is derived from an EMBL/GenBank/DDBJ whole genome shotgun (WGS) entry which is preliminary data.</text>
</comment>
<evidence type="ECO:0000256" key="2">
    <source>
        <dbReference type="ARBA" id="ARBA00004651"/>
    </source>
</evidence>
<evidence type="ECO:0000256" key="13">
    <source>
        <dbReference type="ARBA" id="ARBA00022989"/>
    </source>
</evidence>
<feature type="transmembrane region" description="Helical" evidence="19">
    <location>
        <begin position="233"/>
        <end position="258"/>
    </location>
</feature>
<evidence type="ECO:0000256" key="12">
    <source>
        <dbReference type="ARBA" id="ARBA00022982"/>
    </source>
</evidence>
<dbReference type="InterPro" id="IPR016174">
    <property type="entry name" value="Di-haem_cyt_TM"/>
</dbReference>
<dbReference type="Gene3D" id="1.20.810.10">
    <property type="entry name" value="Cytochrome Bc1 Complex, Chain C"/>
    <property type="match status" value="1"/>
</dbReference>
<comment type="catalytic activity">
    <reaction evidence="16">
        <text>a quinol + 2 Fe(III)-[cytochrome c](out) = a quinone + 2 Fe(II)-[cytochrome c](out) + 2 H(+)(out)</text>
        <dbReference type="Rhea" id="RHEA:11484"/>
        <dbReference type="Rhea" id="RHEA-COMP:10350"/>
        <dbReference type="Rhea" id="RHEA-COMP:14399"/>
        <dbReference type="ChEBI" id="CHEBI:15378"/>
        <dbReference type="ChEBI" id="CHEBI:24646"/>
        <dbReference type="ChEBI" id="CHEBI:29033"/>
        <dbReference type="ChEBI" id="CHEBI:29034"/>
        <dbReference type="ChEBI" id="CHEBI:132124"/>
        <dbReference type="EC" id="7.1.1.8"/>
    </reaction>
</comment>
<evidence type="ECO:0000256" key="7">
    <source>
        <dbReference type="ARBA" id="ARBA00022617"/>
    </source>
</evidence>
<dbReference type="GO" id="GO:0022904">
    <property type="term" value="P:respiratory electron transport chain"/>
    <property type="evidence" value="ECO:0007669"/>
    <property type="project" value="InterPro"/>
</dbReference>
<dbReference type="RefSeq" id="WP_142092641.1">
    <property type="nucleotide sequence ID" value="NZ_BAAAMD010000001.1"/>
</dbReference>
<dbReference type="GO" id="GO:0008121">
    <property type="term" value="F:quinol-cytochrome-c reductase activity"/>
    <property type="evidence" value="ECO:0007669"/>
    <property type="project" value="UniProtKB-EC"/>
</dbReference>
<keyword evidence="8" id="KW-0679">Respiratory chain</keyword>
<keyword evidence="11" id="KW-1278">Translocase</keyword>